<reference evidence="4" key="1">
    <citation type="journal article" date="2020" name="Nat. Commun.">
        <title>Genome sequence of the cluster root forming white lupin.</title>
        <authorList>
            <person name="Hufnagel B."/>
            <person name="Marques A."/>
            <person name="Soriano A."/>
            <person name="Marques L."/>
            <person name="Divol F."/>
            <person name="Doumas P."/>
            <person name="Sallet E."/>
            <person name="Mancinotti D."/>
            <person name="Carrere S."/>
            <person name="Marande W."/>
            <person name="Arribat S."/>
            <person name="Keller J."/>
            <person name="Huneau C."/>
            <person name="Blein T."/>
            <person name="Aime D."/>
            <person name="Laguerre M."/>
            <person name="Taylor J."/>
            <person name="Schubert V."/>
            <person name="Nelson M."/>
            <person name="Geu-Flores F."/>
            <person name="Crespi M."/>
            <person name="Gallardo-Guerrero K."/>
            <person name="Delaux P.-M."/>
            <person name="Salse J."/>
            <person name="Berges H."/>
            <person name="Guyot R."/>
            <person name="Gouzy J."/>
            <person name="Peret B."/>
        </authorList>
    </citation>
    <scope>NUCLEOTIDE SEQUENCE [LARGE SCALE GENOMIC DNA]</scope>
    <source>
        <strain evidence="4">cv. Amiga</strain>
    </source>
</reference>
<comment type="caution">
    <text evidence="3">The sequence shown here is derived from an EMBL/GenBank/DDBJ whole genome shotgun (WGS) entry which is preliminary data.</text>
</comment>
<dbReference type="Proteomes" id="UP000447434">
    <property type="component" value="Chromosome 14"/>
</dbReference>
<evidence type="ECO:0000313" key="4">
    <source>
        <dbReference type="Proteomes" id="UP000447434"/>
    </source>
</evidence>
<evidence type="ECO:0000256" key="1">
    <source>
        <dbReference type="SAM" id="MobiDB-lite"/>
    </source>
</evidence>
<evidence type="ECO:0000313" key="3">
    <source>
        <dbReference type="EMBL" id="KAE9599906.1"/>
    </source>
</evidence>
<dbReference type="AlphaFoldDB" id="A0A6A4P1Z7"/>
<dbReference type="EMBL" id="WOCE01000014">
    <property type="protein sequence ID" value="KAE9599906.1"/>
    <property type="molecule type" value="Genomic_DNA"/>
</dbReference>
<feature type="region of interest" description="Disordered" evidence="1">
    <location>
        <begin position="61"/>
        <end position="81"/>
    </location>
</feature>
<feature type="signal peptide" evidence="2">
    <location>
        <begin position="1"/>
        <end position="23"/>
    </location>
</feature>
<name>A0A6A4P1Z7_LUPAL</name>
<feature type="chain" id="PRO_5025345296" evidence="2">
    <location>
        <begin position="24"/>
        <end position="81"/>
    </location>
</feature>
<gene>
    <name evidence="3" type="ORF">Lalb_Chr14g0367331</name>
</gene>
<keyword evidence="4" id="KW-1185">Reference proteome</keyword>
<evidence type="ECO:0000256" key="2">
    <source>
        <dbReference type="SAM" id="SignalP"/>
    </source>
</evidence>
<protein>
    <submittedName>
        <fullName evidence="3">Uncharacterized protein</fullName>
    </submittedName>
</protein>
<dbReference type="OrthoDB" id="1413556at2759"/>
<proteinExistence type="predicted"/>
<keyword evidence="2" id="KW-0732">Signal</keyword>
<organism evidence="3 4">
    <name type="scientific">Lupinus albus</name>
    <name type="common">White lupine</name>
    <name type="synonym">Lupinus termis</name>
    <dbReference type="NCBI Taxonomy" id="3870"/>
    <lineage>
        <taxon>Eukaryota</taxon>
        <taxon>Viridiplantae</taxon>
        <taxon>Streptophyta</taxon>
        <taxon>Embryophyta</taxon>
        <taxon>Tracheophyta</taxon>
        <taxon>Spermatophyta</taxon>
        <taxon>Magnoliopsida</taxon>
        <taxon>eudicotyledons</taxon>
        <taxon>Gunneridae</taxon>
        <taxon>Pentapetalae</taxon>
        <taxon>rosids</taxon>
        <taxon>fabids</taxon>
        <taxon>Fabales</taxon>
        <taxon>Fabaceae</taxon>
        <taxon>Papilionoideae</taxon>
        <taxon>50 kb inversion clade</taxon>
        <taxon>genistoids sensu lato</taxon>
        <taxon>core genistoids</taxon>
        <taxon>Genisteae</taxon>
        <taxon>Lupinus</taxon>
    </lineage>
</organism>
<accession>A0A6A4P1Z7</accession>
<sequence length="81" mass="9232">MANSKHLLACLTLLVLLFPNLESHLFEALEERKKTHAKGYSRELIQKSQLMKASFAKEGLNFPSNYDSERLSPQGPDPKHH</sequence>